<organism evidence="2 3">
    <name type="scientific">Pseudomonas cichorii</name>
    <dbReference type="NCBI Taxonomy" id="36746"/>
    <lineage>
        <taxon>Bacteria</taxon>
        <taxon>Pseudomonadati</taxon>
        <taxon>Pseudomonadota</taxon>
        <taxon>Gammaproteobacteria</taxon>
        <taxon>Pseudomonadales</taxon>
        <taxon>Pseudomonadaceae</taxon>
        <taxon>Pseudomonas</taxon>
    </lineage>
</organism>
<evidence type="ECO:0000256" key="1">
    <source>
        <dbReference type="SAM" id="Phobius"/>
    </source>
</evidence>
<comment type="caution">
    <text evidence="2">The sequence shown here is derived from an EMBL/GenBank/DDBJ whole genome shotgun (WGS) entry which is preliminary data.</text>
</comment>
<evidence type="ECO:0000313" key="2">
    <source>
        <dbReference type="EMBL" id="GFM94417.1"/>
    </source>
</evidence>
<keyword evidence="1" id="KW-1133">Transmembrane helix</keyword>
<protein>
    <submittedName>
        <fullName evidence="2">Uncharacterized protein</fullName>
    </submittedName>
</protein>
<evidence type="ECO:0000313" key="3">
    <source>
        <dbReference type="Proteomes" id="UP000614982"/>
    </source>
</evidence>
<proteinExistence type="predicted"/>
<sequence>MPDQRFDGPSSAGRFHENSGFPIAHVHYGVIFLLLIALPACVEFLNLLTNSSLIAMNGLTLGKTPTHGGNMDI</sequence>
<feature type="transmembrane region" description="Helical" evidence="1">
    <location>
        <begin position="26"/>
        <end position="48"/>
    </location>
</feature>
<dbReference type="EMBL" id="BLWA01000017">
    <property type="protein sequence ID" value="GFM94417.1"/>
    <property type="molecule type" value="Genomic_DNA"/>
</dbReference>
<keyword evidence="3" id="KW-1185">Reference proteome</keyword>
<accession>A0ABQ1DTQ7</accession>
<dbReference type="Proteomes" id="UP000614982">
    <property type="component" value="Unassembled WGS sequence"/>
</dbReference>
<reference evidence="2 3" key="1">
    <citation type="submission" date="2020-05" db="EMBL/GenBank/DDBJ databases">
        <title>Genetic diversity of Pseudomonas cichorii.</title>
        <authorList>
            <person name="Tani S."/>
            <person name="Yagi H."/>
            <person name="Hashimoto S."/>
            <person name="Iiyama K."/>
            <person name="Furuya N."/>
        </authorList>
    </citation>
    <scope>NUCLEOTIDE SEQUENCE [LARGE SCALE GENOMIC DNA]</scope>
    <source>
        <strain evidence="2 3">LMG 2162</strain>
    </source>
</reference>
<name>A0ABQ1DTQ7_PSECI</name>
<gene>
    <name evidence="2" type="ORF">PSCICP_43890</name>
</gene>
<keyword evidence="1" id="KW-0472">Membrane</keyword>
<keyword evidence="1" id="KW-0812">Transmembrane</keyword>